<feature type="transmembrane region" description="Helical" evidence="1">
    <location>
        <begin position="29"/>
        <end position="48"/>
    </location>
</feature>
<evidence type="ECO:0000313" key="2">
    <source>
        <dbReference type="EMBL" id="NCI48603.1"/>
    </source>
</evidence>
<organism evidence="2 3">
    <name type="scientific">Sediminibacterium roseum</name>
    <dbReference type="NCBI Taxonomy" id="1978412"/>
    <lineage>
        <taxon>Bacteria</taxon>
        <taxon>Pseudomonadati</taxon>
        <taxon>Bacteroidota</taxon>
        <taxon>Chitinophagia</taxon>
        <taxon>Chitinophagales</taxon>
        <taxon>Chitinophagaceae</taxon>
        <taxon>Sediminibacterium</taxon>
    </lineage>
</organism>
<name>A0ABW9ZNF7_9BACT</name>
<dbReference type="RefSeq" id="WP_161816924.1">
    <property type="nucleotide sequence ID" value="NZ_JAACJS010000002.1"/>
</dbReference>
<accession>A0ABW9ZNF7</accession>
<keyword evidence="1" id="KW-0472">Membrane</keyword>
<feature type="transmembrane region" description="Helical" evidence="1">
    <location>
        <begin position="129"/>
        <end position="152"/>
    </location>
</feature>
<proteinExistence type="predicted"/>
<evidence type="ECO:0000313" key="3">
    <source>
        <dbReference type="Proteomes" id="UP000753802"/>
    </source>
</evidence>
<keyword evidence="1" id="KW-1133">Transmembrane helix</keyword>
<dbReference type="Proteomes" id="UP000753802">
    <property type="component" value="Unassembled WGS sequence"/>
</dbReference>
<feature type="transmembrane region" description="Helical" evidence="1">
    <location>
        <begin position="60"/>
        <end position="80"/>
    </location>
</feature>
<protein>
    <submittedName>
        <fullName evidence="2">Uncharacterized protein</fullName>
    </submittedName>
</protein>
<comment type="caution">
    <text evidence="2">The sequence shown here is derived from an EMBL/GenBank/DDBJ whole genome shotgun (WGS) entry which is preliminary data.</text>
</comment>
<keyword evidence="1" id="KW-0812">Transmembrane</keyword>
<keyword evidence="3" id="KW-1185">Reference proteome</keyword>
<sequence>MYNVFTTLEFLFYSMLFYQHFKKPVLKKMILVFVPTFIVLVVLNMLFVQGFNKTFNTYTFLLGSFFIVVCCCCYFYESVLPDKIDQQLSKQPFFWISSGLLIFYLGSVIINALFEYLRSNDLQAQGVRIYGIINHSLNVILYSSFCIAFYLCRNNKKISS</sequence>
<dbReference type="EMBL" id="JAACJS010000002">
    <property type="protein sequence ID" value="NCI48603.1"/>
    <property type="molecule type" value="Genomic_DNA"/>
</dbReference>
<evidence type="ECO:0000256" key="1">
    <source>
        <dbReference type="SAM" id="Phobius"/>
    </source>
</evidence>
<feature type="transmembrane region" description="Helical" evidence="1">
    <location>
        <begin position="92"/>
        <end position="114"/>
    </location>
</feature>
<reference evidence="2 3" key="1">
    <citation type="submission" date="2020-01" db="EMBL/GenBank/DDBJ databases">
        <title>Genome analysis.</title>
        <authorList>
            <person name="Wu S."/>
            <person name="Wang G."/>
        </authorList>
    </citation>
    <scope>NUCLEOTIDE SEQUENCE [LARGE SCALE GENOMIC DNA]</scope>
    <source>
        <strain evidence="2 3">SYL130</strain>
    </source>
</reference>
<gene>
    <name evidence="2" type="ORF">GWC95_01620</name>
</gene>